<comment type="caution">
    <text evidence="2">The sequence shown here is derived from an EMBL/GenBank/DDBJ whole genome shotgun (WGS) entry which is preliminary data.</text>
</comment>
<dbReference type="Pfam" id="PF01370">
    <property type="entry name" value="Epimerase"/>
    <property type="match status" value="1"/>
</dbReference>
<dbReference type="RefSeq" id="WP_064630715.1">
    <property type="nucleotide sequence ID" value="NZ_LQYE01000027.1"/>
</dbReference>
<dbReference type="PANTHER" id="PTHR48079">
    <property type="entry name" value="PROTEIN YEEZ"/>
    <property type="match status" value="1"/>
</dbReference>
<feature type="domain" description="NAD-dependent epimerase/dehydratase" evidence="1">
    <location>
        <begin position="4"/>
        <end position="228"/>
    </location>
</feature>
<evidence type="ECO:0000313" key="3">
    <source>
        <dbReference type="Proteomes" id="UP000186919"/>
    </source>
</evidence>
<accession>A0A179VAC6</accession>
<evidence type="ECO:0000313" key="2">
    <source>
        <dbReference type="EMBL" id="OAT67931.1"/>
    </source>
</evidence>
<protein>
    <recommendedName>
        <fullName evidence="1">NAD-dependent epimerase/dehydratase domain-containing protein</fullName>
    </recommendedName>
</protein>
<dbReference type="InterPro" id="IPR051783">
    <property type="entry name" value="NAD(P)-dependent_oxidoreduct"/>
</dbReference>
<dbReference type="GO" id="GO:0004029">
    <property type="term" value="F:aldehyde dehydrogenase (NAD+) activity"/>
    <property type="evidence" value="ECO:0007669"/>
    <property type="project" value="TreeGrafter"/>
</dbReference>
<evidence type="ECO:0000259" key="1">
    <source>
        <dbReference type="Pfam" id="PF01370"/>
    </source>
</evidence>
<organism evidence="2 3">
    <name type="scientific">Mycobacteroides immunogenum</name>
    <dbReference type="NCBI Taxonomy" id="83262"/>
    <lineage>
        <taxon>Bacteria</taxon>
        <taxon>Bacillati</taxon>
        <taxon>Actinomycetota</taxon>
        <taxon>Actinomycetes</taxon>
        <taxon>Mycobacteriales</taxon>
        <taxon>Mycobacteriaceae</taxon>
        <taxon>Mycobacteroides</taxon>
    </lineage>
</organism>
<name>A0A179VAC6_9MYCO</name>
<dbReference type="PANTHER" id="PTHR48079:SF6">
    <property type="entry name" value="NAD(P)-BINDING DOMAIN-CONTAINING PROTEIN-RELATED"/>
    <property type="match status" value="1"/>
</dbReference>
<dbReference type="AlphaFoldDB" id="A0A179VAC6"/>
<dbReference type="GO" id="GO:0005737">
    <property type="term" value="C:cytoplasm"/>
    <property type="evidence" value="ECO:0007669"/>
    <property type="project" value="TreeGrafter"/>
</dbReference>
<dbReference type="SUPFAM" id="SSF51735">
    <property type="entry name" value="NAD(P)-binding Rossmann-fold domains"/>
    <property type="match status" value="1"/>
</dbReference>
<proteinExistence type="predicted"/>
<gene>
    <name evidence="2" type="ORF">AWB85_08610</name>
</gene>
<dbReference type="EMBL" id="LQYE01000027">
    <property type="protein sequence ID" value="OAT67931.1"/>
    <property type="molecule type" value="Genomic_DNA"/>
</dbReference>
<sequence>MRCLVTGATGFVGTNLVQTLVADGHQVLATGAPGSPTQYLADLDVEVQLADLLDRDRLPGLVKGQDWVFHVAGDTSTWSGLAERRRRVNIEAADALADAAVKAGVGKFILTSTVDVHGYNHDGSPLAERFGDRSLLGIGYDYADTKAAGEMAVLRHVAHGLDVVVIYPGFMIGPFDHTMQFGRIIRSMQSGDFTFAPPGGASFCDVRSVARGMVSAAEHGQCGEGYNLTGHNRSYYDVYLRTAELVHSKRTPIRLPAQLLRGYGELAAAVSRFTGRAPEMDPGLAKYLSVPQASDFSKAREHLGYAPGDVDTAIIDAADWYDRNLPQ</sequence>
<dbReference type="InterPro" id="IPR001509">
    <property type="entry name" value="Epimerase_deHydtase"/>
</dbReference>
<dbReference type="Proteomes" id="UP000186919">
    <property type="component" value="Unassembled WGS sequence"/>
</dbReference>
<dbReference type="Gene3D" id="3.40.50.720">
    <property type="entry name" value="NAD(P)-binding Rossmann-like Domain"/>
    <property type="match status" value="1"/>
</dbReference>
<reference evidence="2 3" key="1">
    <citation type="submission" date="2016-01" db="EMBL/GenBank/DDBJ databases">
        <title>Mycobacterium immunogenum strain CD11_6 genome sequencing and assembly.</title>
        <authorList>
            <person name="Kaur G."/>
            <person name="Nair G.R."/>
            <person name="Mayilraj S."/>
        </authorList>
    </citation>
    <scope>NUCLEOTIDE SEQUENCE [LARGE SCALE GENOMIC DNA]</scope>
    <source>
        <strain evidence="2 3">CD11-6</strain>
    </source>
</reference>
<dbReference type="InterPro" id="IPR036291">
    <property type="entry name" value="NAD(P)-bd_dom_sf"/>
</dbReference>